<dbReference type="Proteomes" id="UP000288351">
    <property type="component" value="Unassembled WGS sequence"/>
</dbReference>
<dbReference type="PROSITE" id="PS00894">
    <property type="entry name" value="HTH_DEOR_1"/>
    <property type="match status" value="1"/>
</dbReference>
<dbReference type="GO" id="GO:0003700">
    <property type="term" value="F:DNA-binding transcription factor activity"/>
    <property type="evidence" value="ECO:0007669"/>
    <property type="project" value="InterPro"/>
</dbReference>
<dbReference type="EMBL" id="BHXC01000006">
    <property type="protein sequence ID" value="GCB88146.1"/>
    <property type="molecule type" value="Genomic_DNA"/>
</dbReference>
<feature type="domain" description="HTH deoR-type" evidence="5">
    <location>
        <begin position="5"/>
        <end position="64"/>
    </location>
</feature>
<feature type="compositionally biased region" description="Low complexity" evidence="4">
    <location>
        <begin position="284"/>
        <end position="297"/>
    </location>
</feature>
<dbReference type="InterPro" id="IPR051534">
    <property type="entry name" value="CBASS_pafABC_assoc_protein"/>
</dbReference>
<feature type="compositionally biased region" description="Low complexity" evidence="4">
    <location>
        <begin position="325"/>
        <end position="336"/>
    </location>
</feature>
<evidence type="ECO:0000256" key="4">
    <source>
        <dbReference type="SAM" id="MobiDB-lite"/>
    </source>
</evidence>
<evidence type="ECO:0000256" key="1">
    <source>
        <dbReference type="ARBA" id="ARBA00023015"/>
    </source>
</evidence>
<comment type="caution">
    <text evidence="6">The sequence shown here is derived from an EMBL/GenBank/DDBJ whole genome shotgun (WGS) entry which is preliminary data.</text>
</comment>
<feature type="region of interest" description="Disordered" evidence="4">
    <location>
        <begin position="229"/>
        <end position="336"/>
    </location>
</feature>
<sequence length="336" mass="37068">MPQDLPARMLRLLSLLQTRREWTGAELSERLGVTLRTIRRDIDRLRRLGYPVEGTTGHHGGYHLSAGAALPPLVLDDEEAVALAVVMTTATAHGTGLTGVEETAVRALAKLQQVLPTRLRHQVDALRRATTPVSWNTGARTDPTALATLAAACRDHELLTFTYTNEREDWRYRVDRLTHPTPTGRRTTPRELPAADPATYLAQRIAATPTRYTLRATVPAADAAQYARTWSLPDRVHPPQGRRPRRHRPHRQHPPPPGHPDPPPALHQHVRRDRRRLGRRARRAPTGTGTTPAARRPSPGRRGRMTSYLGGSSAVTSQAARNHASSSSSSSTSPDT</sequence>
<feature type="compositionally biased region" description="Basic residues" evidence="4">
    <location>
        <begin position="268"/>
        <end position="283"/>
    </location>
</feature>
<keyword evidence="2" id="KW-0238">DNA-binding</keyword>
<evidence type="ECO:0000313" key="7">
    <source>
        <dbReference type="Proteomes" id="UP000288351"/>
    </source>
</evidence>
<dbReference type="Gene3D" id="1.10.10.10">
    <property type="entry name" value="Winged helix-like DNA-binding domain superfamily/Winged helix DNA-binding domain"/>
    <property type="match status" value="1"/>
</dbReference>
<keyword evidence="1" id="KW-0805">Transcription regulation</keyword>
<proteinExistence type="predicted"/>
<dbReference type="InterPro" id="IPR001034">
    <property type="entry name" value="DeoR_HTH"/>
</dbReference>
<dbReference type="InterPro" id="IPR018356">
    <property type="entry name" value="Tscrpt_reg_HTH_DeoR_CS"/>
</dbReference>
<dbReference type="PANTHER" id="PTHR34580">
    <property type="match status" value="1"/>
</dbReference>
<feature type="compositionally biased region" description="Low complexity" evidence="4">
    <location>
        <begin position="179"/>
        <end position="192"/>
    </location>
</feature>
<evidence type="ECO:0000256" key="2">
    <source>
        <dbReference type="ARBA" id="ARBA00023125"/>
    </source>
</evidence>
<dbReference type="InterPro" id="IPR036390">
    <property type="entry name" value="WH_DNA-bd_sf"/>
</dbReference>
<keyword evidence="3" id="KW-0804">Transcription</keyword>
<dbReference type="InterPro" id="IPR036388">
    <property type="entry name" value="WH-like_DNA-bd_sf"/>
</dbReference>
<dbReference type="GO" id="GO:0003677">
    <property type="term" value="F:DNA binding"/>
    <property type="evidence" value="ECO:0007669"/>
    <property type="project" value="UniProtKB-KW"/>
</dbReference>
<feature type="region of interest" description="Disordered" evidence="4">
    <location>
        <begin position="174"/>
        <end position="197"/>
    </location>
</feature>
<feature type="compositionally biased region" description="Basic residues" evidence="4">
    <location>
        <begin position="240"/>
        <end position="253"/>
    </location>
</feature>
<dbReference type="AlphaFoldDB" id="A0A401QRW3"/>
<dbReference type="SUPFAM" id="SSF46785">
    <property type="entry name" value="Winged helix' DNA-binding domain"/>
    <property type="match status" value="1"/>
</dbReference>
<reference evidence="6 7" key="1">
    <citation type="journal article" date="2019" name="Microbiol. Resour. Announc.">
        <title>Draft Genome Sequence of the Most Traditional epsilon-Poly-l-Lysine Producer, Streptomyces albulus NBRC14147.</title>
        <authorList>
            <person name="Yamanaka K."/>
            <person name="Hamano Y."/>
        </authorList>
    </citation>
    <scope>NUCLEOTIDE SEQUENCE [LARGE SCALE GENOMIC DNA]</scope>
    <source>
        <strain evidence="6 7">NBRC 14147</strain>
    </source>
</reference>
<organism evidence="6 7">
    <name type="scientific">Streptomyces noursei</name>
    <name type="common">Streptomyces albulus</name>
    <dbReference type="NCBI Taxonomy" id="1971"/>
    <lineage>
        <taxon>Bacteria</taxon>
        <taxon>Bacillati</taxon>
        <taxon>Actinomycetota</taxon>
        <taxon>Actinomycetes</taxon>
        <taxon>Kitasatosporales</taxon>
        <taxon>Streptomycetaceae</taxon>
        <taxon>Streptomyces</taxon>
    </lineage>
</organism>
<dbReference type="Pfam" id="PF08279">
    <property type="entry name" value="HTH_11"/>
    <property type="match status" value="1"/>
</dbReference>
<gene>
    <name evidence="6" type="ORF">SALB_00815</name>
</gene>
<dbReference type="InterPro" id="IPR013196">
    <property type="entry name" value="HTH_11"/>
</dbReference>
<evidence type="ECO:0000313" key="6">
    <source>
        <dbReference type="EMBL" id="GCB88146.1"/>
    </source>
</evidence>
<dbReference type="RefSeq" id="WP_174504980.1">
    <property type="nucleotide sequence ID" value="NZ_BHXC01000006.1"/>
</dbReference>
<dbReference type="PROSITE" id="PS51000">
    <property type="entry name" value="HTH_DEOR_2"/>
    <property type="match status" value="1"/>
</dbReference>
<dbReference type="PANTHER" id="PTHR34580:SF3">
    <property type="entry name" value="PROTEIN PAFB"/>
    <property type="match status" value="1"/>
</dbReference>
<protein>
    <submittedName>
        <fullName evidence="6">DeoR family transcriptional regulator</fullName>
    </submittedName>
</protein>
<feature type="compositionally biased region" description="Pro residues" evidence="4">
    <location>
        <begin position="254"/>
        <end position="265"/>
    </location>
</feature>
<name>A0A401QRW3_STRNR</name>
<evidence type="ECO:0000256" key="3">
    <source>
        <dbReference type="ARBA" id="ARBA00023163"/>
    </source>
</evidence>
<feature type="compositionally biased region" description="Polar residues" evidence="4">
    <location>
        <begin position="309"/>
        <end position="324"/>
    </location>
</feature>
<evidence type="ECO:0000259" key="5">
    <source>
        <dbReference type="PROSITE" id="PS51000"/>
    </source>
</evidence>
<accession>A0A401QRW3</accession>